<dbReference type="EMBL" id="BQNB010018870">
    <property type="protein sequence ID" value="GJT79133.1"/>
    <property type="molecule type" value="Genomic_DNA"/>
</dbReference>
<feature type="region of interest" description="Disordered" evidence="1">
    <location>
        <begin position="29"/>
        <end position="93"/>
    </location>
</feature>
<gene>
    <name evidence="2" type="ORF">Tco_1045858</name>
</gene>
<reference evidence="2" key="2">
    <citation type="submission" date="2022-01" db="EMBL/GenBank/DDBJ databases">
        <authorList>
            <person name="Yamashiro T."/>
            <person name="Shiraishi A."/>
            <person name="Satake H."/>
            <person name="Nakayama K."/>
        </authorList>
    </citation>
    <scope>NUCLEOTIDE SEQUENCE</scope>
</reference>
<protein>
    <submittedName>
        <fullName evidence="2">Uncharacterized protein</fullName>
    </submittedName>
</protein>
<feature type="compositionally biased region" description="Basic residues" evidence="1">
    <location>
        <begin position="33"/>
        <end position="51"/>
    </location>
</feature>
<proteinExistence type="predicted"/>
<sequence length="93" mass="10315">MDNPSTLLTSSLGGCTSLETDETKFYHVTLKAKQPKKPSPKRTRNVGKSKHTQLSTSSSIESPPSDNGDFPSTKLSPRSYRRDLKDDLNMSKE</sequence>
<keyword evidence="3" id="KW-1185">Reference proteome</keyword>
<accession>A0ABQ5GWG7</accession>
<name>A0ABQ5GWG7_9ASTR</name>
<reference evidence="2" key="1">
    <citation type="journal article" date="2022" name="Int. J. Mol. Sci.">
        <title>Draft Genome of Tanacetum Coccineum: Genomic Comparison of Closely Related Tanacetum-Family Plants.</title>
        <authorList>
            <person name="Yamashiro T."/>
            <person name="Shiraishi A."/>
            <person name="Nakayama K."/>
            <person name="Satake H."/>
        </authorList>
    </citation>
    <scope>NUCLEOTIDE SEQUENCE</scope>
</reference>
<evidence type="ECO:0000256" key="1">
    <source>
        <dbReference type="SAM" id="MobiDB-lite"/>
    </source>
</evidence>
<dbReference type="Proteomes" id="UP001151760">
    <property type="component" value="Unassembled WGS sequence"/>
</dbReference>
<comment type="caution">
    <text evidence="2">The sequence shown here is derived from an EMBL/GenBank/DDBJ whole genome shotgun (WGS) entry which is preliminary data.</text>
</comment>
<feature type="compositionally biased region" description="Low complexity" evidence="1">
    <location>
        <begin position="55"/>
        <end position="65"/>
    </location>
</feature>
<feature type="compositionally biased region" description="Basic and acidic residues" evidence="1">
    <location>
        <begin position="80"/>
        <end position="93"/>
    </location>
</feature>
<organism evidence="2 3">
    <name type="scientific">Tanacetum coccineum</name>
    <dbReference type="NCBI Taxonomy" id="301880"/>
    <lineage>
        <taxon>Eukaryota</taxon>
        <taxon>Viridiplantae</taxon>
        <taxon>Streptophyta</taxon>
        <taxon>Embryophyta</taxon>
        <taxon>Tracheophyta</taxon>
        <taxon>Spermatophyta</taxon>
        <taxon>Magnoliopsida</taxon>
        <taxon>eudicotyledons</taxon>
        <taxon>Gunneridae</taxon>
        <taxon>Pentapetalae</taxon>
        <taxon>asterids</taxon>
        <taxon>campanulids</taxon>
        <taxon>Asterales</taxon>
        <taxon>Asteraceae</taxon>
        <taxon>Asteroideae</taxon>
        <taxon>Anthemideae</taxon>
        <taxon>Anthemidinae</taxon>
        <taxon>Tanacetum</taxon>
    </lineage>
</organism>
<evidence type="ECO:0000313" key="3">
    <source>
        <dbReference type="Proteomes" id="UP001151760"/>
    </source>
</evidence>
<evidence type="ECO:0000313" key="2">
    <source>
        <dbReference type="EMBL" id="GJT79133.1"/>
    </source>
</evidence>